<dbReference type="AlphaFoldDB" id="A0A3P3VRZ7"/>
<dbReference type="RefSeq" id="WP_125013666.1">
    <property type="nucleotide sequence ID" value="NZ_QWEZ01000001.1"/>
</dbReference>
<name>A0A3P3VRZ7_9GAMM</name>
<evidence type="ECO:0000313" key="1">
    <source>
        <dbReference type="EMBL" id="RRJ83573.1"/>
    </source>
</evidence>
<accession>A0A3P3VRZ7</accession>
<reference evidence="1 2" key="2">
    <citation type="submission" date="2018-12" db="EMBL/GenBank/DDBJ databases">
        <title>Simiduia agarivorans gen. nov., sp. nov., a marine, agarolytic bacterium isolated from shallow coastal water from Keelung, Taiwan.</title>
        <authorList>
            <person name="Shieh W.Y."/>
        </authorList>
    </citation>
    <scope>NUCLEOTIDE SEQUENCE [LARGE SCALE GENOMIC DNA]</scope>
    <source>
        <strain evidence="1 2">GTF-13</strain>
    </source>
</reference>
<sequence>MSQAPFWQYPVLVPSNLRLPSFGYLSRSQFCQQLAHSAQIGRYDLGRNLHLDPGLMARYGSEIPRIAEALACSPRDERYRRVKVATIDKATHEVHLEWLLAQRLGRSRISFTQFELLRRALGVQPLLVDMMGPAVEVIWPDSLEAALVALNQLEQRVNLTPAADLSSLPPPADSQWSRASGF</sequence>
<keyword evidence="2" id="KW-1185">Reference proteome</keyword>
<dbReference type="EMBL" id="QWEZ01000001">
    <property type="protein sequence ID" value="RRJ83573.1"/>
    <property type="molecule type" value="Genomic_DNA"/>
</dbReference>
<dbReference type="Proteomes" id="UP000280792">
    <property type="component" value="Unassembled WGS sequence"/>
</dbReference>
<organism evidence="1 2">
    <name type="scientific">Aestuariirhabdus litorea</name>
    <dbReference type="NCBI Taxonomy" id="2528527"/>
    <lineage>
        <taxon>Bacteria</taxon>
        <taxon>Pseudomonadati</taxon>
        <taxon>Pseudomonadota</taxon>
        <taxon>Gammaproteobacteria</taxon>
        <taxon>Oceanospirillales</taxon>
        <taxon>Aestuariirhabdaceae</taxon>
        <taxon>Aestuariirhabdus</taxon>
    </lineage>
</organism>
<reference evidence="1 2" key="1">
    <citation type="submission" date="2018-08" db="EMBL/GenBank/DDBJ databases">
        <authorList>
            <person name="Khan S.A."/>
        </authorList>
    </citation>
    <scope>NUCLEOTIDE SEQUENCE [LARGE SCALE GENOMIC DNA]</scope>
    <source>
        <strain evidence="1 2">GTF-13</strain>
    </source>
</reference>
<comment type="caution">
    <text evidence="1">The sequence shown here is derived from an EMBL/GenBank/DDBJ whole genome shotgun (WGS) entry which is preliminary data.</text>
</comment>
<gene>
    <name evidence="1" type="ORF">D0544_00145</name>
</gene>
<protein>
    <submittedName>
        <fullName evidence="1">Uncharacterized protein</fullName>
    </submittedName>
</protein>
<evidence type="ECO:0000313" key="2">
    <source>
        <dbReference type="Proteomes" id="UP000280792"/>
    </source>
</evidence>
<proteinExistence type="predicted"/>